<sequence>MPALGGGLAGGEGLELLEHGRVLHLQPFDELAEGDHPDLGLVGDRLQGLLDGVHVDAAVPALEVVADDERGPVAVVGAVEAGQVGVPGLGLPEGAAAGVALGVVAGLVVHDVVVHREHLEGVPGERDGLQRHVPERAAGELLRPHLQAAGARTVVLPAALDRGGQQAALALQAGGAAADEFLAVVEGEGREVGEAGVGLPVHDEVHRLLDLAVPVLGGPAAAAVGAAEVPVEVGADLVAVQPGGADLLDGGADVLVAQVADVGGADGVLRRVVHRLLRLGQGVDAGEEEGHGGVVVLGELPEPAEQAVVELARAVPGEHHELRGLLAGFERFGGGLVGLRAGVGGGAVADQGGGGPGDRGAAVRGEAVGLGGRGGAPAPGGARAAGREGGGGRRTGGQQRPAGEGVHVSHPFTRE</sequence>
<proteinExistence type="predicted"/>
<dbReference type="EMBL" id="JNBY01000086">
    <property type="protein sequence ID" value="KDN85186.1"/>
    <property type="molecule type" value="Genomic_DNA"/>
</dbReference>
<dbReference type="Proteomes" id="UP000027178">
    <property type="component" value="Unassembled WGS sequence"/>
</dbReference>
<comment type="caution">
    <text evidence="2">The sequence shown here is derived from an EMBL/GenBank/DDBJ whole genome shotgun (WGS) entry which is preliminary data.</text>
</comment>
<protein>
    <submittedName>
        <fullName evidence="2">Uncharacterized protein</fullName>
    </submittedName>
</protein>
<organism evidence="2 3">
    <name type="scientific">Kitasatospora cheerisanensis KCTC 2395</name>
    <dbReference type="NCBI Taxonomy" id="1348663"/>
    <lineage>
        <taxon>Bacteria</taxon>
        <taxon>Bacillati</taxon>
        <taxon>Actinomycetota</taxon>
        <taxon>Actinomycetes</taxon>
        <taxon>Kitasatosporales</taxon>
        <taxon>Streptomycetaceae</taxon>
        <taxon>Kitasatospora</taxon>
    </lineage>
</organism>
<accession>A0A066Z4F1</accession>
<name>A0A066Z4F1_9ACTN</name>
<evidence type="ECO:0000313" key="2">
    <source>
        <dbReference type="EMBL" id="KDN85186.1"/>
    </source>
</evidence>
<reference evidence="2 3" key="1">
    <citation type="submission" date="2014-05" db="EMBL/GenBank/DDBJ databases">
        <title>Draft Genome Sequence of Kitasatospora cheerisanensis KCTC 2395.</title>
        <authorList>
            <person name="Nam D.H."/>
        </authorList>
    </citation>
    <scope>NUCLEOTIDE SEQUENCE [LARGE SCALE GENOMIC DNA]</scope>
    <source>
        <strain evidence="2 3">KCTC 2395</strain>
    </source>
</reference>
<keyword evidence="3" id="KW-1185">Reference proteome</keyword>
<feature type="compositionally biased region" description="Gly residues" evidence="1">
    <location>
        <begin position="368"/>
        <end position="378"/>
    </location>
</feature>
<gene>
    <name evidence="2" type="ORF">KCH_30050</name>
</gene>
<dbReference type="AlphaFoldDB" id="A0A066Z4F1"/>
<feature type="region of interest" description="Disordered" evidence="1">
    <location>
        <begin position="350"/>
        <end position="415"/>
    </location>
</feature>
<dbReference type="HOGENOM" id="CLU_661867_0_0_11"/>
<evidence type="ECO:0000256" key="1">
    <source>
        <dbReference type="SAM" id="MobiDB-lite"/>
    </source>
</evidence>
<evidence type="ECO:0000313" key="3">
    <source>
        <dbReference type="Proteomes" id="UP000027178"/>
    </source>
</evidence>